<reference evidence="1 2" key="1">
    <citation type="journal article" date="2016" name="Nat. Commun.">
        <title>Thousands of microbial genomes shed light on interconnected biogeochemical processes in an aquifer system.</title>
        <authorList>
            <person name="Anantharaman K."/>
            <person name="Brown C.T."/>
            <person name="Hug L.A."/>
            <person name="Sharon I."/>
            <person name="Castelle C.J."/>
            <person name="Probst A.J."/>
            <person name="Thomas B.C."/>
            <person name="Singh A."/>
            <person name="Wilkins M.J."/>
            <person name="Karaoz U."/>
            <person name="Brodie E.L."/>
            <person name="Williams K.H."/>
            <person name="Hubbard S.S."/>
            <person name="Banfield J.F."/>
        </authorList>
    </citation>
    <scope>NUCLEOTIDE SEQUENCE [LARGE SCALE GENOMIC DNA]</scope>
</reference>
<accession>A0A1F8F4P5</accession>
<dbReference type="GO" id="GO:0006886">
    <property type="term" value="P:intracellular protein transport"/>
    <property type="evidence" value="ECO:0007669"/>
    <property type="project" value="InterPro"/>
</dbReference>
<comment type="caution">
    <text evidence="1">The sequence shown here is derived from an EMBL/GenBank/DDBJ whole genome shotgun (WGS) entry which is preliminary data.</text>
</comment>
<dbReference type="AlphaFoldDB" id="A0A1F8F4P5"/>
<gene>
    <name evidence="1" type="ORF">A2750_01425</name>
</gene>
<dbReference type="GO" id="GO:0006888">
    <property type="term" value="P:endoplasmic reticulum to Golgi vesicle-mediated transport"/>
    <property type="evidence" value="ECO:0007669"/>
    <property type="project" value="InterPro"/>
</dbReference>
<dbReference type="Proteomes" id="UP000178023">
    <property type="component" value="Unassembled WGS sequence"/>
</dbReference>
<dbReference type="InterPro" id="IPR036174">
    <property type="entry name" value="Znf_Sec23_Sec24_sf"/>
</dbReference>
<protein>
    <submittedName>
        <fullName evidence="1">Uncharacterized protein</fullName>
    </submittedName>
</protein>
<organism evidence="1 2">
    <name type="scientific">Candidatus Yanofskybacteria bacterium RIFCSPHIGHO2_01_FULL_45_42</name>
    <dbReference type="NCBI Taxonomy" id="1802671"/>
    <lineage>
        <taxon>Bacteria</taxon>
        <taxon>Candidatus Yanofskyibacteriota</taxon>
    </lineage>
</organism>
<proteinExistence type="predicted"/>
<dbReference type="EMBL" id="MGJL01000011">
    <property type="protein sequence ID" value="OGN08093.1"/>
    <property type="molecule type" value="Genomic_DNA"/>
</dbReference>
<sequence>MNVTYAAEAQAAVKTMSGWQKLQMRRGKKVYLGHEQREGWTEKLPFYLFWCEDCKYFAKDYTHGYIEKQSLICSHCGLRYDFTPWWVSWVQLWQALKLSFQIRFSDKYNRKPPQ</sequence>
<dbReference type="GO" id="GO:0008270">
    <property type="term" value="F:zinc ion binding"/>
    <property type="evidence" value="ECO:0007669"/>
    <property type="project" value="InterPro"/>
</dbReference>
<name>A0A1F8F4P5_9BACT</name>
<evidence type="ECO:0000313" key="1">
    <source>
        <dbReference type="EMBL" id="OGN08093.1"/>
    </source>
</evidence>
<dbReference type="GO" id="GO:0030127">
    <property type="term" value="C:COPII vesicle coat"/>
    <property type="evidence" value="ECO:0007669"/>
    <property type="project" value="InterPro"/>
</dbReference>
<dbReference type="SUPFAM" id="SSF82919">
    <property type="entry name" value="Zn-finger domain of Sec23/24"/>
    <property type="match status" value="1"/>
</dbReference>
<evidence type="ECO:0000313" key="2">
    <source>
        <dbReference type="Proteomes" id="UP000178023"/>
    </source>
</evidence>